<feature type="transmembrane region" description="Helical" evidence="20">
    <location>
        <begin position="614"/>
        <end position="636"/>
    </location>
</feature>
<feature type="compositionally biased region" description="Basic and acidic residues" evidence="19">
    <location>
        <begin position="1049"/>
        <end position="1060"/>
    </location>
</feature>
<feature type="active site" description="Glycyl thioester intermediate" evidence="18">
    <location>
        <position position="103"/>
    </location>
</feature>
<comment type="caution">
    <text evidence="24">The sequence shown here is derived from an EMBL/GenBank/DDBJ whole genome shotgun (WGS) entry which is preliminary data.</text>
</comment>
<evidence type="ECO:0000256" key="1">
    <source>
        <dbReference type="ARBA" id="ARBA00004128"/>
    </source>
</evidence>
<accession>A0A815XSZ0</accession>
<dbReference type="CDD" id="cd18595">
    <property type="entry name" value="ABC_6TM_MRP1_2_3_6_D1_like"/>
    <property type="match status" value="1"/>
</dbReference>
<keyword evidence="6" id="KW-0926">Vacuole</keyword>
<dbReference type="PANTHER" id="PTHR24223">
    <property type="entry name" value="ATP-BINDING CASSETTE SUB-FAMILY C"/>
    <property type="match status" value="1"/>
</dbReference>
<feature type="transmembrane region" description="Helical" evidence="20">
    <location>
        <begin position="1180"/>
        <end position="1205"/>
    </location>
</feature>
<dbReference type="CDD" id="cd18603">
    <property type="entry name" value="ABC_6TM_MRP1_2_3_6_D2_like"/>
    <property type="match status" value="1"/>
</dbReference>
<evidence type="ECO:0000256" key="8">
    <source>
        <dbReference type="ARBA" id="ARBA00022692"/>
    </source>
</evidence>
<evidence type="ECO:0000256" key="20">
    <source>
        <dbReference type="SAM" id="Phobius"/>
    </source>
</evidence>
<dbReference type="InterPro" id="IPR011527">
    <property type="entry name" value="ABC1_TM_dom"/>
</dbReference>
<feature type="transmembrane region" description="Helical" evidence="20">
    <location>
        <begin position="535"/>
        <end position="562"/>
    </location>
</feature>
<dbReference type="Pfam" id="PF24357">
    <property type="entry name" value="TMD0_ABC"/>
    <property type="match status" value="1"/>
</dbReference>
<feature type="region of interest" description="Disordered" evidence="19">
    <location>
        <begin position="1049"/>
        <end position="1069"/>
    </location>
</feature>
<dbReference type="GO" id="GO:0005774">
    <property type="term" value="C:vacuolar membrane"/>
    <property type="evidence" value="ECO:0007669"/>
    <property type="project" value="UniProtKB-SubCell"/>
</dbReference>
<dbReference type="Pfam" id="PF00005">
    <property type="entry name" value="ABC_tran"/>
    <property type="match status" value="2"/>
</dbReference>
<dbReference type="PANTHER" id="PTHR24223:SF443">
    <property type="entry name" value="MULTIDRUG-RESISTANCE LIKE PROTEIN 1, ISOFORM I"/>
    <property type="match status" value="1"/>
</dbReference>
<dbReference type="InterPro" id="IPR003593">
    <property type="entry name" value="AAA+_ATPase"/>
</dbReference>
<feature type="domain" description="ABC transmembrane type-1" evidence="23">
    <location>
        <begin position="503"/>
        <end position="785"/>
    </location>
</feature>
<keyword evidence="12" id="KW-0067">ATP-binding</keyword>
<organism evidence="24 25">
    <name type="scientific">Adineta ricciae</name>
    <name type="common">Rotifer</name>
    <dbReference type="NCBI Taxonomy" id="249248"/>
    <lineage>
        <taxon>Eukaryota</taxon>
        <taxon>Metazoa</taxon>
        <taxon>Spiralia</taxon>
        <taxon>Gnathifera</taxon>
        <taxon>Rotifera</taxon>
        <taxon>Eurotatoria</taxon>
        <taxon>Bdelloidea</taxon>
        <taxon>Adinetida</taxon>
        <taxon>Adinetidae</taxon>
        <taxon>Adineta</taxon>
    </lineage>
</organism>
<feature type="compositionally biased region" description="Polar residues" evidence="19">
    <location>
        <begin position="33"/>
        <end position="43"/>
    </location>
</feature>
<dbReference type="FunFam" id="3.40.50.300:FF:000997">
    <property type="entry name" value="Multidrug resistance-associated protein 1"/>
    <property type="match status" value="1"/>
</dbReference>
<evidence type="ECO:0000313" key="25">
    <source>
        <dbReference type="Proteomes" id="UP000663828"/>
    </source>
</evidence>
<feature type="transmembrane region" description="Helical" evidence="20">
    <location>
        <begin position="306"/>
        <end position="324"/>
    </location>
</feature>
<feature type="transmembrane region" description="Helical" evidence="20">
    <location>
        <begin position="344"/>
        <end position="363"/>
    </location>
</feature>
<dbReference type="InterPro" id="IPR000608">
    <property type="entry name" value="UBC"/>
</dbReference>
<dbReference type="GO" id="GO:0016740">
    <property type="term" value="F:transferase activity"/>
    <property type="evidence" value="ECO:0007669"/>
    <property type="project" value="UniProtKB-KW"/>
</dbReference>
<feature type="transmembrane region" description="Helical" evidence="20">
    <location>
        <begin position="273"/>
        <end position="294"/>
    </location>
</feature>
<dbReference type="SUPFAM" id="SSF52540">
    <property type="entry name" value="P-loop containing nucleoside triphosphate hydrolases"/>
    <property type="match status" value="2"/>
</dbReference>
<dbReference type="SUPFAM" id="SSF90123">
    <property type="entry name" value="ABC transporter transmembrane region"/>
    <property type="match status" value="2"/>
</dbReference>
<dbReference type="Gene3D" id="3.40.50.300">
    <property type="entry name" value="P-loop containing nucleotide triphosphate hydrolases"/>
    <property type="match status" value="2"/>
</dbReference>
<dbReference type="PROSITE" id="PS50893">
    <property type="entry name" value="ABC_TRANSPORTER_2"/>
    <property type="match status" value="2"/>
</dbReference>
<evidence type="ECO:0000256" key="13">
    <source>
        <dbReference type="ARBA" id="ARBA00022967"/>
    </source>
</evidence>
<dbReference type="SUPFAM" id="SSF54495">
    <property type="entry name" value="UBC-like"/>
    <property type="match status" value="1"/>
</dbReference>
<sequence length="1710" mass="192243">MNIAMNRIMKEFKEVMTNETNGIDLKMPEGDLTKNTSNTGSQSSKKEIFLQGSILGPPDTPYAGARFHVDIIVVDTYPFNPPKVRFTTKIWHPNVSSVTGAICLDILKDQWAAAMTIRTVLLSLQALLATPEPDDPQDAVVANQYKKDRSLFEKTARHWANVYANGPNAEPECDTAVKNLVEMGFSEDKNVTHAPYPYLTECFRDTALQWCPLVIFWLVLPFWLWMLMRRKIHPQPLSISALFIAKTVFAVLFLLVQIGRIVIYILPSHEEKSYASLISPILYIITLLIIIWLTNYDRQKGMFSSGLLFTFWLSVWLAIIPDVIDYSVEYKQEKQSVRRLREIIRVWLQFIFAFTSFIINCFAERYNFPKLAPNESEISPELYVSFPSRMFYSWATPLILRGFRKPLTEEDCWQLQVSERAVNIVHRVQACLDGVSGQAKRIGYEMSRPFNKYYVPKTDKTDDEHQDLLNNVPLVDIKSKSTSAPRKIIFWRALMRAYKGKLILGGLLKVIHDILQFSGPMILKQILNFLNDSSAPTWLGIFYAILLGATVFCQTLFLQAYFQRQYLVGLRFRSAITGLVYRKSLKLSNSAKQGTTTGEIVNLMSIDASRFGDVSSYIHVIWSGPFQICLALVLLYQQMQLAIIPGVILLLLLIPLNIFIQRIQKQLTTEQMKLKDQRIKVMNEVLNGIKVLKLYAWEMAFIRRLNDVREKELRCIRNKAIINTISGVLWTFVPILVCITTFATYVLSSENNILTAEKAFVSLALFNLLRFPLIVFPSIINSVIEANVSNKRIQKFLNSDEIDEYIISKSTIDAEGNILTIANGSFQWSNSNDDPLVLKNINLKVRQGSLTAFVGTVGSGKSSILAALLGEMNKVDGEVHINGTIAYVPQTAWILNATLKQNILFGRDYNESLYQQVIDACALKADFDILPQGDETEIGEKGINLSGGQRQRISLARALYSEADIYLFDDPLSAVDAHVGGHIFKQAIGPKGLLKEKTRLLVTHGVSHLHKCDAIVVVSRGEIIDQGPYNELMNKSKTLRELVQTIATERKESRAADTEPKTPTTPSSDTFEDVLKAAQDDRQHETCKPATTEITKGEIKENTEKLIQKEGMETGSVKFNVFLIYIRACTIPMICAICLLFCCLAGVALSTNIWLSKWTDQAKQDANNSTAASINKIHGLAVYSALGCSQGFVSFLMQLFIYLAAYTASRTLHSSLLLGVLRTPMAFFDTTPIGRIINRFAKDVDSIDSTLPSSFSSSFATLSSVSVTIIILIYGSWFAIFALIPLAFVFAFVQRVYIASSRQLRRLDSTTRSPVYSHFGETVQGLSSIRAYHVQKRFIDQSDQLLDRNQSCYFASCVSNRWLAIRLESIANTLALCTAVFAVLMRGRLTAGIVGLAITYSMQITQSLNWLVRMASDVETNIVSVERIDEYTQLTPEAPWEIPEKKPPTNWPTRGEIQINNLSTKYRDNLELVLKDITINIQPGEKVGIIGRTGSGKSSLCIALFRIIEPTNGEIIVDNVDIRQIGLHDIRSKITIIPQDAIIFAGTVRFNVDPFGNYSDPEIWSALELVHMKQRIAGIEDGLSHQLTEGGENLSAGERQLLCMARALLRKSKIFVLDEATAAIDMETDRLIQMTIRSAFKDATVLTIAHRLHTILDSNKILVLSNGYIQEYDEPKRLTANPRSAFAKLLRDANIQLSPASPIPDKSIMQ</sequence>
<evidence type="ECO:0000256" key="9">
    <source>
        <dbReference type="ARBA" id="ARBA00022737"/>
    </source>
</evidence>
<dbReference type="CDD" id="cd03244">
    <property type="entry name" value="ABCC_MRP_domain2"/>
    <property type="match status" value="1"/>
</dbReference>
<dbReference type="PROSITE" id="PS50127">
    <property type="entry name" value="UBC_2"/>
    <property type="match status" value="1"/>
</dbReference>
<dbReference type="SMART" id="SM00212">
    <property type="entry name" value="UBCc"/>
    <property type="match status" value="1"/>
</dbReference>
<dbReference type="InterPro" id="IPR017871">
    <property type="entry name" value="ABC_transporter-like_CS"/>
</dbReference>
<feature type="transmembrane region" description="Helical" evidence="20">
    <location>
        <begin position="1255"/>
        <end position="1274"/>
    </location>
</feature>
<dbReference type="GO" id="GO:0016887">
    <property type="term" value="F:ATP hydrolysis activity"/>
    <property type="evidence" value="ECO:0007669"/>
    <property type="project" value="InterPro"/>
</dbReference>
<dbReference type="EMBL" id="CAJNOR010005417">
    <property type="protein sequence ID" value="CAF1561642.1"/>
    <property type="molecule type" value="Genomic_DNA"/>
</dbReference>
<keyword evidence="13" id="KW-1278">Translocase</keyword>
<dbReference type="PROSITE" id="PS00211">
    <property type="entry name" value="ABC_TRANSPORTER_1"/>
    <property type="match status" value="2"/>
</dbReference>
<dbReference type="PROSITE" id="PS50929">
    <property type="entry name" value="ABC_TM1F"/>
    <property type="match status" value="2"/>
</dbReference>
<feature type="transmembrane region" description="Helical" evidence="20">
    <location>
        <begin position="207"/>
        <end position="227"/>
    </location>
</feature>
<dbReference type="InterPro" id="IPR050173">
    <property type="entry name" value="ABC_transporter_C-like"/>
</dbReference>
<dbReference type="InterPro" id="IPR027417">
    <property type="entry name" value="P-loop_NTPase"/>
</dbReference>
<gene>
    <name evidence="24" type="ORF">XAT740_LOCUS43666</name>
</gene>
<evidence type="ECO:0000256" key="5">
    <source>
        <dbReference type="ARBA" id="ARBA00022475"/>
    </source>
</evidence>
<comment type="similarity">
    <text evidence="3">Belongs to the ABC transporter superfamily. ABCC family. Conjugate transporter (TC 3.A.1.208) subfamily.</text>
</comment>
<evidence type="ECO:0000256" key="11">
    <source>
        <dbReference type="ARBA" id="ARBA00022786"/>
    </source>
</evidence>
<evidence type="ECO:0000259" key="22">
    <source>
        <dbReference type="PROSITE" id="PS50893"/>
    </source>
</evidence>
<dbReference type="Proteomes" id="UP000663828">
    <property type="component" value="Unassembled WGS sequence"/>
</dbReference>
<dbReference type="InterPro" id="IPR003439">
    <property type="entry name" value="ABC_transporter-like_ATP-bd"/>
</dbReference>
<evidence type="ECO:0000256" key="4">
    <source>
        <dbReference type="ARBA" id="ARBA00022448"/>
    </source>
</evidence>
<evidence type="ECO:0000259" key="23">
    <source>
        <dbReference type="PROSITE" id="PS50929"/>
    </source>
</evidence>
<evidence type="ECO:0000256" key="2">
    <source>
        <dbReference type="ARBA" id="ARBA00004651"/>
    </source>
</evidence>
<dbReference type="InterPro" id="IPR005292">
    <property type="entry name" value="MRP"/>
</dbReference>
<dbReference type="PROSITE" id="PS00183">
    <property type="entry name" value="UBC_1"/>
    <property type="match status" value="1"/>
</dbReference>
<dbReference type="InterPro" id="IPR036640">
    <property type="entry name" value="ABC1_TM_sf"/>
</dbReference>
<evidence type="ECO:0000256" key="18">
    <source>
        <dbReference type="PROSITE-ProRule" id="PRU10133"/>
    </source>
</evidence>
<keyword evidence="5" id="KW-1003">Cell membrane</keyword>
<dbReference type="GO" id="GO:0005886">
    <property type="term" value="C:plasma membrane"/>
    <property type="evidence" value="ECO:0007669"/>
    <property type="project" value="UniProtKB-SubCell"/>
</dbReference>
<dbReference type="NCBIfam" id="TIGR00957">
    <property type="entry name" value="MRP_assoc_pro"/>
    <property type="match status" value="1"/>
</dbReference>
<keyword evidence="25" id="KW-1185">Reference proteome</keyword>
<feature type="transmembrane region" description="Helical" evidence="20">
    <location>
        <begin position="1280"/>
        <end position="1298"/>
    </location>
</feature>
<dbReference type="Gene3D" id="3.10.110.10">
    <property type="entry name" value="Ubiquitin Conjugating Enzyme"/>
    <property type="match status" value="1"/>
</dbReference>
<reference evidence="24" key="1">
    <citation type="submission" date="2021-02" db="EMBL/GenBank/DDBJ databases">
        <authorList>
            <person name="Nowell W R."/>
        </authorList>
    </citation>
    <scope>NUCLEOTIDE SEQUENCE</scope>
</reference>
<evidence type="ECO:0000256" key="10">
    <source>
        <dbReference type="ARBA" id="ARBA00022741"/>
    </source>
</evidence>
<keyword evidence="7" id="KW-0808">Transferase</keyword>
<evidence type="ECO:0000256" key="7">
    <source>
        <dbReference type="ARBA" id="ARBA00022679"/>
    </source>
</evidence>
<feature type="region of interest" description="Disordered" evidence="19">
    <location>
        <begin position="23"/>
        <end position="44"/>
    </location>
</feature>
<dbReference type="InterPro" id="IPR023313">
    <property type="entry name" value="UBQ-conjugating_AS"/>
</dbReference>
<dbReference type="GO" id="GO:0000323">
    <property type="term" value="C:lytic vacuole"/>
    <property type="evidence" value="ECO:0007669"/>
    <property type="project" value="UniProtKB-ARBA"/>
</dbReference>
<comment type="catalytic activity">
    <reaction evidence="17">
        <text>leukotriene C4(in) + ATP + H2O = leukotriene C4(out) + ADP + phosphate + H(+)</text>
        <dbReference type="Rhea" id="RHEA:38963"/>
        <dbReference type="ChEBI" id="CHEBI:15377"/>
        <dbReference type="ChEBI" id="CHEBI:15378"/>
        <dbReference type="ChEBI" id="CHEBI:30616"/>
        <dbReference type="ChEBI" id="CHEBI:43474"/>
        <dbReference type="ChEBI" id="CHEBI:57973"/>
        <dbReference type="ChEBI" id="CHEBI:456216"/>
    </reaction>
    <physiologicalReaction direction="left-to-right" evidence="17">
        <dbReference type="Rhea" id="RHEA:38964"/>
    </physiologicalReaction>
</comment>
<dbReference type="CDD" id="cd03250">
    <property type="entry name" value="ABCC_MRP_domain1"/>
    <property type="match status" value="1"/>
</dbReference>
<evidence type="ECO:0000256" key="16">
    <source>
        <dbReference type="ARBA" id="ARBA00024220"/>
    </source>
</evidence>
<dbReference type="FunFam" id="3.40.50.300:FF:000074">
    <property type="entry name" value="Multidrug resistance-associated protein 5 isoform 1"/>
    <property type="match status" value="1"/>
</dbReference>
<feature type="domain" description="ABC transporter" evidence="22">
    <location>
        <begin position="819"/>
        <end position="1045"/>
    </location>
</feature>
<evidence type="ECO:0000313" key="24">
    <source>
        <dbReference type="EMBL" id="CAF1561642.1"/>
    </source>
</evidence>
<evidence type="ECO:0000256" key="3">
    <source>
        <dbReference type="ARBA" id="ARBA00009726"/>
    </source>
</evidence>
<dbReference type="InterPro" id="IPR016135">
    <property type="entry name" value="UBQ-conjugating_enzyme/RWD"/>
</dbReference>
<dbReference type="GO" id="GO:0015431">
    <property type="term" value="F:ABC-type glutathione S-conjugate transporter activity"/>
    <property type="evidence" value="ECO:0007669"/>
    <property type="project" value="UniProtKB-EC"/>
</dbReference>
<dbReference type="FunFam" id="1.20.1560.10:FF:000001">
    <property type="entry name" value="ATP-binding cassette subfamily C member 1"/>
    <property type="match status" value="1"/>
</dbReference>
<keyword evidence="14 20" id="KW-1133">Transmembrane helix</keyword>
<keyword evidence="15 20" id="KW-0472">Membrane</keyword>
<dbReference type="InterPro" id="IPR056227">
    <property type="entry name" value="TMD0_ABC"/>
</dbReference>
<protein>
    <recommendedName>
        <fullName evidence="16">ABC-type glutathione-S-conjugate transporter</fullName>
        <ecNumber evidence="16">7.6.2.3</ecNumber>
    </recommendedName>
</protein>
<dbReference type="CDD" id="cd23800">
    <property type="entry name" value="UBCc_UBE2K"/>
    <property type="match status" value="1"/>
</dbReference>
<dbReference type="Pfam" id="PF00179">
    <property type="entry name" value="UQ_con"/>
    <property type="match status" value="1"/>
</dbReference>
<evidence type="ECO:0000256" key="14">
    <source>
        <dbReference type="ARBA" id="ARBA00022989"/>
    </source>
</evidence>
<dbReference type="Gene3D" id="1.20.1560.10">
    <property type="entry name" value="ABC transporter type 1, transmembrane domain"/>
    <property type="match status" value="2"/>
</dbReference>
<dbReference type="Pfam" id="PF00664">
    <property type="entry name" value="ABC_membrane"/>
    <property type="match status" value="2"/>
</dbReference>
<feature type="transmembrane region" description="Helical" evidence="20">
    <location>
        <begin position="239"/>
        <end position="267"/>
    </location>
</feature>
<keyword evidence="8 20" id="KW-0812">Transmembrane</keyword>
<feature type="transmembrane region" description="Helical" evidence="20">
    <location>
        <begin position="1122"/>
        <end position="1149"/>
    </location>
</feature>
<evidence type="ECO:0000256" key="15">
    <source>
        <dbReference type="ARBA" id="ARBA00023136"/>
    </source>
</evidence>
<feature type="domain" description="UBC core" evidence="21">
    <location>
        <begin position="3"/>
        <end position="165"/>
    </location>
</feature>
<dbReference type="FunFam" id="1.20.1560.10:FF:000020">
    <property type="entry name" value="ABC metal ion transporter"/>
    <property type="match status" value="1"/>
</dbReference>
<evidence type="ECO:0000256" key="12">
    <source>
        <dbReference type="ARBA" id="ARBA00022840"/>
    </source>
</evidence>
<keyword evidence="9" id="KW-0677">Repeat</keyword>
<feature type="domain" description="ABC transmembrane type-1" evidence="23">
    <location>
        <begin position="1136"/>
        <end position="1420"/>
    </location>
</feature>
<name>A0A815XSZ0_ADIRI</name>
<feature type="transmembrane region" description="Helical" evidence="20">
    <location>
        <begin position="720"/>
        <end position="747"/>
    </location>
</feature>
<keyword evidence="10" id="KW-0547">Nucleotide-binding</keyword>
<feature type="transmembrane region" description="Helical" evidence="20">
    <location>
        <begin position="502"/>
        <end position="523"/>
    </location>
</feature>
<evidence type="ECO:0000259" key="21">
    <source>
        <dbReference type="PROSITE" id="PS50127"/>
    </source>
</evidence>
<dbReference type="EC" id="7.6.2.3" evidence="16"/>
<dbReference type="SMART" id="SM00382">
    <property type="entry name" value="AAA"/>
    <property type="match status" value="2"/>
</dbReference>
<comment type="subcellular location">
    <subcellularLocation>
        <location evidence="2">Cell membrane</location>
        <topology evidence="2">Multi-pass membrane protein</topology>
    </subcellularLocation>
    <subcellularLocation>
        <location evidence="1">Vacuole membrane</location>
        <topology evidence="1">Multi-pass membrane protein</topology>
    </subcellularLocation>
</comment>
<feature type="domain" description="ABC transporter" evidence="22">
    <location>
        <begin position="1457"/>
        <end position="1691"/>
    </location>
</feature>
<dbReference type="GO" id="GO:0005524">
    <property type="term" value="F:ATP binding"/>
    <property type="evidence" value="ECO:0007669"/>
    <property type="project" value="UniProtKB-KW"/>
</dbReference>
<proteinExistence type="inferred from homology"/>
<keyword evidence="4" id="KW-0813">Transport</keyword>
<keyword evidence="11" id="KW-0833">Ubl conjugation pathway</keyword>
<evidence type="ECO:0000256" key="6">
    <source>
        <dbReference type="ARBA" id="ARBA00022554"/>
    </source>
</evidence>
<feature type="transmembrane region" description="Helical" evidence="20">
    <location>
        <begin position="642"/>
        <end position="660"/>
    </location>
</feature>
<evidence type="ECO:0000256" key="19">
    <source>
        <dbReference type="SAM" id="MobiDB-lite"/>
    </source>
</evidence>
<feature type="transmembrane region" description="Helical" evidence="20">
    <location>
        <begin position="759"/>
        <end position="784"/>
    </location>
</feature>
<evidence type="ECO:0000256" key="17">
    <source>
        <dbReference type="ARBA" id="ARBA00047523"/>
    </source>
</evidence>